<feature type="non-terminal residue" evidence="1">
    <location>
        <position position="1"/>
    </location>
</feature>
<dbReference type="AlphaFoldDB" id="A0A061QVA5"/>
<dbReference type="EMBL" id="GBEZ01024771">
    <property type="protein sequence ID" value="JAC62251.1"/>
    <property type="molecule type" value="Transcribed_RNA"/>
</dbReference>
<reference evidence="1" key="1">
    <citation type="submission" date="2014-05" db="EMBL/GenBank/DDBJ databases">
        <title>The transcriptome of the halophilic microalga Tetraselmis sp. GSL018 isolated from the Great Salt Lake, Utah.</title>
        <authorList>
            <person name="Jinkerson R.E."/>
            <person name="D'Adamo S."/>
            <person name="Posewitz M.C."/>
        </authorList>
    </citation>
    <scope>NUCLEOTIDE SEQUENCE</scope>
    <source>
        <strain evidence="1">GSL018</strain>
    </source>
</reference>
<organism evidence="1">
    <name type="scientific">Tetraselmis sp. GSL018</name>
    <dbReference type="NCBI Taxonomy" id="582737"/>
    <lineage>
        <taxon>Eukaryota</taxon>
        <taxon>Viridiplantae</taxon>
        <taxon>Chlorophyta</taxon>
        <taxon>core chlorophytes</taxon>
        <taxon>Chlorodendrophyceae</taxon>
        <taxon>Chlorodendrales</taxon>
        <taxon>Chlorodendraceae</taxon>
        <taxon>Tetraselmis</taxon>
    </lineage>
</organism>
<sequence length="70" mass="7775">PALHIAGDRLIENGPIQISHKNFVTGAFQIKGSVLRATILREILDLTRKCRVAKLGTKHVFRSSRILDSP</sequence>
<accession>A0A061QVA5</accession>
<name>A0A061QVA5_9CHLO</name>
<protein>
    <submittedName>
        <fullName evidence="1">Uncharacterized protein</fullName>
    </submittedName>
</protein>
<evidence type="ECO:0000313" key="1">
    <source>
        <dbReference type="EMBL" id="JAC62251.1"/>
    </source>
</evidence>
<gene>
    <name evidence="1" type="ORF">TSPGSL018_23854</name>
</gene>
<proteinExistence type="predicted"/>